<evidence type="ECO:0000313" key="1">
    <source>
        <dbReference type="EMBL" id="SFE72994.1"/>
    </source>
</evidence>
<dbReference type="EMBL" id="FOMX01000018">
    <property type="protein sequence ID" value="SFE72994.1"/>
    <property type="molecule type" value="Genomic_DNA"/>
</dbReference>
<gene>
    <name evidence="1" type="ORF">SAMN02745121_05320</name>
</gene>
<sequence length="41" mass="4870">MARPARLEGAVLPLWIGDQRYHLRRPGTFHRHPVRRAVREP</sequence>
<organism evidence="1 2">
    <name type="scientific">Nannocystis exedens</name>
    <dbReference type="NCBI Taxonomy" id="54"/>
    <lineage>
        <taxon>Bacteria</taxon>
        <taxon>Pseudomonadati</taxon>
        <taxon>Myxococcota</taxon>
        <taxon>Polyangia</taxon>
        <taxon>Nannocystales</taxon>
        <taxon>Nannocystaceae</taxon>
        <taxon>Nannocystis</taxon>
    </lineage>
</organism>
<evidence type="ECO:0000313" key="2">
    <source>
        <dbReference type="Proteomes" id="UP000199400"/>
    </source>
</evidence>
<protein>
    <submittedName>
        <fullName evidence="1">Uncharacterized protein</fullName>
    </submittedName>
</protein>
<reference evidence="2" key="1">
    <citation type="submission" date="2016-10" db="EMBL/GenBank/DDBJ databases">
        <authorList>
            <person name="Varghese N."/>
            <person name="Submissions S."/>
        </authorList>
    </citation>
    <scope>NUCLEOTIDE SEQUENCE [LARGE SCALE GENOMIC DNA]</scope>
    <source>
        <strain evidence="2">ATCC 25963</strain>
    </source>
</reference>
<accession>A0A1I2CXI6</accession>
<keyword evidence="2" id="KW-1185">Reference proteome</keyword>
<dbReference type="AlphaFoldDB" id="A0A1I2CXI6"/>
<proteinExistence type="predicted"/>
<dbReference type="RefSeq" id="WP_256254076.1">
    <property type="nucleotide sequence ID" value="NZ_FOMX01000018.1"/>
</dbReference>
<dbReference type="Proteomes" id="UP000199400">
    <property type="component" value="Unassembled WGS sequence"/>
</dbReference>
<name>A0A1I2CXI6_9BACT</name>